<dbReference type="EMBL" id="CP000116">
    <property type="protein sequence ID" value="AAZ96787.1"/>
    <property type="molecule type" value="Genomic_DNA"/>
</dbReference>
<dbReference type="HOGENOM" id="CLU_002338_3_0_4"/>
<name>Q3SKJ4_THIDA</name>
<evidence type="ECO:0000313" key="6">
    <source>
        <dbReference type="EMBL" id="AAZ96787.1"/>
    </source>
</evidence>
<evidence type="ECO:0000259" key="5">
    <source>
        <dbReference type="Pfam" id="PF04357"/>
    </source>
</evidence>
<evidence type="ECO:0000256" key="4">
    <source>
        <dbReference type="ARBA" id="ARBA00023136"/>
    </source>
</evidence>
<evidence type="ECO:0000256" key="1">
    <source>
        <dbReference type="ARBA" id="ARBA00004167"/>
    </source>
</evidence>
<feature type="domain" description="Translocation and assembly module TamB C-terminal" evidence="5">
    <location>
        <begin position="908"/>
        <end position="1242"/>
    </location>
</feature>
<accession>Q3SKJ4</accession>
<evidence type="ECO:0000313" key="7">
    <source>
        <dbReference type="Proteomes" id="UP000008291"/>
    </source>
</evidence>
<dbReference type="KEGG" id="tbd:Tbd_0834"/>
<dbReference type="AlphaFoldDB" id="Q3SKJ4"/>
<dbReference type="OrthoDB" id="5288149at2"/>
<protein>
    <submittedName>
        <fullName evidence="6">Putative signal peptide protein</fullName>
    </submittedName>
</protein>
<evidence type="ECO:0000256" key="2">
    <source>
        <dbReference type="ARBA" id="ARBA00022692"/>
    </source>
</evidence>
<reference evidence="6 7" key="1">
    <citation type="journal article" date="2006" name="J. Bacteriol.">
        <title>The genome sequence of the obligately chemolithoautotrophic, facultatively anaerobic bacterium Thiobacillus denitrificans.</title>
        <authorList>
            <person name="Beller H.R."/>
            <person name="Chain P.S."/>
            <person name="Letain T.E."/>
            <person name="Chakicherla A."/>
            <person name="Larimer F.W."/>
            <person name="Richardson P.M."/>
            <person name="Coleman M.A."/>
            <person name="Wood A.P."/>
            <person name="Kelly D.P."/>
        </authorList>
    </citation>
    <scope>NUCLEOTIDE SEQUENCE [LARGE SCALE GENOMIC DNA]</scope>
    <source>
        <strain evidence="6 7">ATCC 25259</strain>
    </source>
</reference>
<dbReference type="GO" id="GO:0005886">
    <property type="term" value="C:plasma membrane"/>
    <property type="evidence" value="ECO:0007669"/>
    <property type="project" value="InterPro"/>
</dbReference>
<evidence type="ECO:0000256" key="3">
    <source>
        <dbReference type="ARBA" id="ARBA00022989"/>
    </source>
</evidence>
<dbReference type="Proteomes" id="UP000008291">
    <property type="component" value="Chromosome"/>
</dbReference>
<dbReference type="RefSeq" id="WP_011311346.1">
    <property type="nucleotide sequence ID" value="NC_007404.1"/>
</dbReference>
<keyword evidence="4" id="KW-0472">Membrane</keyword>
<keyword evidence="2" id="KW-0812">Transmembrane</keyword>
<gene>
    <name evidence="6" type="ordered locus">Tbd_0834</name>
</gene>
<proteinExistence type="predicted"/>
<organism evidence="6 7">
    <name type="scientific">Thiobacillus denitrificans (strain ATCC 25259 / T1)</name>
    <dbReference type="NCBI Taxonomy" id="292415"/>
    <lineage>
        <taxon>Bacteria</taxon>
        <taxon>Pseudomonadati</taxon>
        <taxon>Pseudomonadota</taxon>
        <taxon>Betaproteobacteria</taxon>
        <taxon>Nitrosomonadales</taxon>
        <taxon>Thiobacillaceae</taxon>
        <taxon>Thiobacillus</taxon>
    </lineage>
</organism>
<dbReference type="Pfam" id="PF04357">
    <property type="entry name" value="TamB"/>
    <property type="match status" value="1"/>
</dbReference>
<keyword evidence="7" id="KW-1185">Reference proteome</keyword>
<comment type="subcellular location">
    <subcellularLocation>
        <location evidence="1">Membrane</location>
        <topology evidence="1">Single-pass membrane protein</topology>
    </subcellularLocation>
</comment>
<dbReference type="GO" id="GO:0097347">
    <property type="term" value="C:TAM protein secretion complex"/>
    <property type="evidence" value="ECO:0007669"/>
    <property type="project" value="TreeGrafter"/>
</dbReference>
<dbReference type="PANTHER" id="PTHR36985:SF1">
    <property type="entry name" value="TRANSLOCATION AND ASSEMBLY MODULE SUBUNIT TAMB"/>
    <property type="match status" value="1"/>
</dbReference>
<dbReference type="InterPro" id="IPR007452">
    <property type="entry name" value="TamB_C"/>
</dbReference>
<sequence length="1243" mass="133238">MKRAGWVLAGLLGLLALLLGAAATLATTATGFRWLADAASALSGERLKLEGVSGHLGAPIAVKRLTLVTQLRRIEAEDLRLRWQPRALWERRLEVELLAARVVRVDVLREDPRPPQLPASLRLPLDVRVHAFDLGRLEMTNAASMQIFRRLHARLDGRGDRYRVSGARVLTPWADVTGRFELGKDAPFALQGSFDATRREPLPLHARLRLAGSLAALRFEGDATAEGMSVVASGEAAPFAEVRLRRVLLAGQGIDPRRLAPGAPTADLAFSGVFEGRAGERLIGTFSLSNALAGRLDQERLPLANLSGAVFGDVAAADFRALTVDLGAAGRFSGAGQWRNGRAVLDLVSPRVDLAALHGKLYPTRMATRLQFAGDLARQTLDGTFSERWGEGRFALSRDAARLRLETLQFRGRAGQLTASGEMQSDATRAFAARFDATRIDPAQFGKLPRARLNLRGALSGALAPQPRLLAEFTLPTGELEGSPIRGHGRLRYAEGHLADADIDLDLAGNRATFTGAYGRAGDRLDWNVDAPDLGRLKFGLDGQLTSRGSVAGDPAAPQVEMQLAARALRLPGGVAVEHADLALTLQATARGAFEGRVDARGVRVAGQRIATLSATLDGQRAAHTLALDASLPQGRLNATLAGGLGADSVWRGQLQKAALQGEWPIVLTAPATLVLGRAQQQVDGLVLSVAGGRVAIEHFSRRGTQLASRGSVDRFPLAPLRDLLEEGPRFTTDLRFAGNWKLRADETLDGTLSLRRQSGDLRLAEPALQLGLEALQLDLVAAANRVDARLAVESTRAGQLHATARAALVREGAAFTLNRAAPLAWNARFDVPDLRLAKAFLPVGIRLDAHLVGRLDGSGSIAAPRIDGVVDAQQIRFAMPEQGVAISDGTLRLALAGDRVRVQQGELKGAGGGGRIRVSGEAQLRNPQAGLTLEFEKFAAIQRSDRQVIVSGTTRLVIDPRHLELRGELTADRARLEMPGASRPMLSDDVVVVGRPPREKPAAQRFPLALDLRLRLGSDFLFDGGGLDARLGGELRVFTVDKVVRGEGTIRVEEGRYSAYGQTLAIERGVLRFVGPIDNPGLDVLAVRVTPAVKVGVQVGGTVQRPLVKLYSDPPLPDTEKLAWLVLGHGLEGSGQEEFVLMQVAAGALLSQAESVNVQAKLAETLGIDTFDVRSGGGEDLTSTVVSLGKRLSSRATLSYEQSLDGLHQFVKVLYQLTPHVRLEAQAGQQSSFDAFYTLEYD</sequence>
<dbReference type="STRING" id="292415.Tbd_0834"/>
<dbReference type="GO" id="GO:0009306">
    <property type="term" value="P:protein secretion"/>
    <property type="evidence" value="ECO:0007669"/>
    <property type="project" value="InterPro"/>
</dbReference>
<dbReference type="PANTHER" id="PTHR36985">
    <property type="entry name" value="TRANSLOCATION AND ASSEMBLY MODULE SUBUNIT TAMB"/>
    <property type="match status" value="1"/>
</dbReference>
<dbReference type="eggNOG" id="COG2911">
    <property type="taxonomic scope" value="Bacteria"/>
</dbReference>
<keyword evidence="3" id="KW-1133">Transmembrane helix</keyword>